<organism evidence="9 10">
    <name type="scientific">Bemisia tabaci</name>
    <name type="common">Sweetpotato whitefly</name>
    <name type="synonym">Aleurodes tabaci</name>
    <dbReference type="NCBI Taxonomy" id="7038"/>
    <lineage>
        <taxon>Eukaryota</taxon>
        <taxon>Metazoa</taxon>
        <taxon>Ecdysozoa</taxon>
        <taxon>Arthropoda</taxon>
        <taxon>Hexapoda</taxon>
        <taxon>Insecta</taxon>
        <taxon>Pterygota</taxon>
        <taxon>Neoptera</taxon>
        <taxon>Paraneoptera</taxon>
        <taxon>Hemiptera</taxon>
        <taxon>Sternorrhyncha</taxon>
        <taxon>Aleyrodoidea</taxon>
        <taxon>Aleyrodidae</taxon>
        <taxon>Aleyrodinae</taxon>
        <taxon>Bemisia</taxon>
    </lineage>
</organism>
<dbReference type="InterPro" id="IPR052192">
    <property type="entry name" value="Insect_Ionotropic_Sensory_Rcpt"/>
</dbReference>
<evidence type="ECO:0000256" key="8">
    <source>
        <dbReference type="SAM" id="Phobius"/>
    </source>
</evidence>
<dbReference type="PANTHER" id="PTHR42643">
    <property type="entry name" value="IONOTROPIC RECEPTOR 20A-RELATED"/>
    <property type="match status" value="1"/>
</dbReference>
<keyword evidence="4 8" id="KW-1133">Transmembrane helix</keyword>
<evidence type="ECO:0000256" key="3">
    <source>
        <dbReference type="ARBA" id="ARBA00022692"/>
    </source>
</evidence>
<reference evidence="9" key="1">
    <citation type="submission" date="2021-12" db="EMBL/GenBank/DDBJ databases">
        <authorList>
            <person name="King R."/>
        </authorList>
    </citation>
    <scope>NUCLEOTIDE SEQUENCE</scope>
</reference>
<accession>A0A9P0A0B9</accession>
<evidence type="ECO:0000313" key="9">
    <source>
        <dbReference type="EMBL" id="CAH0383109.1"/>
    </source>
</evidence>
<evidence type="ECO:0000256" key="6">
    <source>
        <dbReference type="ARBA" id="ARBA00023170"/>
    </source>
</evidence>
<keyword evidence="10" id="KW-1185">Reference proteome</keyword>
<dbReference type="SUPFAM" id="SSF53850">
    <property type="entry name" value="Periplasmic binding protein-like II"/>
    <property type="match status" value="1"/>
</dbReference>
<protein>
    <submittedName>
        <fullName evidence="9">Uncharacterized protein</fullName>
    </submittedName>
</protein>
<keyword evidence="7" id="KW-0325">Glycoprotein</keyword>
<keyword evidence="6" id="KW-0675">Receptor</keyword>
<evidence type="ECO:0000256" key="7">
    <source>
        <dbReference type="ARBA" id="ARBA00023180"/>
    </source>
</evidence>
<evidence type="ECO:0000256" key="4">
    <source>
        <dbReference type="ARBA" id="ARBA00022989"/>
    </source>
</evidence>
<name>A0A9P0A0B9_BEMTA</name>
<keyword evidence="2" id="KW-1003">Cell membrane</keyword>
<proteinExistence type="predicted"/>
<dbReference type="GO" id="GO:0005886">
    <property type="term" value="C:plasma membrane"/>
    <property type="evidence" value="ECO:0007669"/>
    <property type="project" value="UniProtKB-SubCell"/>
</dbReference>
<dbReference type="EMBL" id="OU963871">
    <property type="protein sequence ID" value="CAH0383109.1"/>
    <property type="molecule type" value="Genomic_DNA"/>
</dbReference>
<evidence type="ECO:0000313" key="10">
    <source>
        <dbReference type="Proteomes" id="UP001152759"/>
    </source>
</evidence>
<dbReference type="Proteomes" id="UP001152759">
    <property type="component" value="Chromosome 10"/>
</dbReference>
<evidence type="ECO:0000256" key="1">
    <source>
        <dbReference type="ARBA" id="ARBA00004651"/>
    </source>
</evidence>
<evidence type="ECO:0000256" key="5">
    <source>
        <dbReference type="ARBA" id="ARBA00023136"/>
    </source>
</evidence>
<sequence>MAATLSTIFLDGMTTFLTKHAQYPEIQSLKDFEESDLYLQSGWSKAATEFYALEAFPGLRAKLVDSYQFYDMFISEEVSQIERFRLLMFYDDDPDSWNGSINDNVQYNYIKARESMRTVEEMDAFLTSVPQSVVSKGNAPLRYYLTRRVVNYHVVAESLITYPVLFTFLKNSFLFEKFNDVLARFIETGQTKSIFENMGKELKNITVTEQDTAPRPYNLRDLQPAFLVLNFGLFFGFLVFVSEIFVDYFQVSIYFKGLKVVHHSIHKVTCRLFHLSNNPAI</sequence>
<feature type="transmembrane region" description="Helical" evidence="8">
    <location>
        <begin position="225"/>
        <end position="246"/>
    </location>
</feature>
<dbReference type="PANTHER" id="PTHR42643:SF38">
    <property type="entry name" value="IONOTROPIC RECEPTOR 100A"/>
    <property type="match status" value="1"/>
</dbReference>
<gene>
    <name evidence="9" type="ORF">BEMITA_LOCUS2585</name>
</gene>
<evidence type="ECO:0000256" key="2">
    <source>
        <dbReference type="ARBA" id="ARBA00022475"/>
    </source>
</evidence>
<comment type="subcellular location">
    <subcellularLocation>
        <location evidence="1">Cell membrane</location>
        <topology evidence="1">Multi-pass membrane protein</topology>
    </subcellularLocation>
</comment>
<dbReference type="AlphaFoldDB" id="A0A9P0A0B9"/>
<keyword evidence="5 8" id="KW-0472">Membrane</keyword>
<keyword evidence="3 8" id="KW-0812">Transmembrane</keyword>